<dbReference type="PANTHER" id="PTHR42866:SF2">
    <property type="entry name" value="3-DEOXY-MANNO-OCTULOSONATE CYTIDYLYLTRANSFERASE, MITOCHONDRIAL"/>
    <property type="match status" value="1"/>
</dbReference>
<evidence type="ECO:0000313" key="4">
    <source>
        <dbReference type="EMBL" id="HIX20031.1"/>
    </source>
</evidence>
<dbReference type="Gene3D" id="3.90.550.10">
    <property type="entry name" value="Spore Coat Polysaccharide Biosynthesis Protein SpsA, Chain A"/>
    <property type="match status" value="1"/>
</dbReference>
<comment type="caution">
    <text evidence="4">The sequence shown here is derived from an EMBL/GenBank/DDBJ whole genome shotgun (WGS) entry which is preliminary data.</text>
</comment>
<dbReference type="Proteomes" id="UP000823964">
    <property type="component" value="Unassembled WGS sequence"/>
</dbReference>
<organism evidence="4 5">
    <name type="scientific">Candidatus Akkermansia intestinigallinarum</name>
    <dbReference type="NCBI Taxonomy" id="2838431"/>
    <lineage>
        <taxon>Bacteria</taxon>
        <taxon>Pseudomonadati</taxon>
        <taxon>Verrucomicrobiota</taxon>
        <taxon>Verrucomicrobiia</taxon>
        <taxon>Verrucomicrobiales</taxon>
        <taxon>Akkermansiaceae</taxon>
        <taxon>Akkermansia</taxon>
    </lineage>
</organism>
<dbReference type="CDD" id="cd02517">
    <property type="entry name" value="CMP-KDO-Synthetase"/>
    <property type="match status" value="1"/>
</dbReference>
<dbReference type="EMBL" id="DXFQ01000096">
    <property type="protein sequence ID" value="HIX20031.1"/>
    <property type="molecule type" value="Genomic_DNA"/>
</dbReference>
<dbReference type="GO" id="GO:0005829">
    <property type="term" value="C:cytosol"/>
    <property type="evidence" value="ECO:0007669"/>
    <property type="project" value="TreeGrafter"/>
</dbReference>
<dbReference type="InterPro" id="IPR029044">
    <property type="entry name" value="Nucleotide-diphossugar_trans"/>
</dbReference>
<keyword evidence="3" id="KW-0448">Lipopolysaccharide biosynthesis</keyword>
<dbReference type="EC" id="2.7.7.38" evidence="4"/>
<dbReference type="GO" id="GO:0008690">
    <property type="term" value="F:3-deoxy-manno-octulosonate cytidylyltransferase activity"/>
    <property type="evidence" value="ECO:0007669"/>
    <property type="project" value="UniProtKB-EC"/>
</dbReference>
<evidence type="ECO:0000313" key="5">
    <source>
        <dbReference type="Proteomes" id="UP000823964"/>
    </source>
</evidence>
<dbReference type="InterPro" id="IPR004528">
    <property type="entry name" value="KdsB"/>
</dbReference>
<sequence length="273" mass="30682">MSHSVLLVIPARYASTRLPGKPLVKIAGKEMIRRVAEIAASICRHNDDCRYVVATDDTRITDFCASAGIPAVMTSESCRSGTERCWDAVRQCEQAPDFIINLQGDNPLCPPWVIQQLIDAWRNCAGDVFTPCIHLDWAEYDRLVESKKTTPYSGTTVLTDKDGYALAFSKNTIPAIRKPEKARAALAKSPVRRHVGLYAYTYEALKTYFELPESEYEMGCVEGLEQMRFLYNGMRVKMVEVDYRGRKTTSGVDSPEDVARVEAILAEYGEYEL</sequence>
<reference evidence="4" key="1">
    <citation type="journal article" date="2021" name="PeerJ">
        <title>Extensive microbial diversity within the chicken gut microbiome revealed by metagenomics and culture.</title>
        <authorList>
            <person name="Gilroy R."/>
            <person name="Ravi A."/>
            <person name="Getino M."/>
            <person name="Pursley I."/>
            <person name="Horton D.L."/>
            <person name="Alikhan N.F."/>
            <person name="Baker D."/>
            <person name="Gharbi K."/>
            <person name="Hall N."/>
            <person name="Watson M."/>
            <person name="Adriaenssens E.M."/>
            <person name="Foster-Nyarko E."/>
            <person name="Jarju S."/>
            <person name="Secka A."/>
            <person name="Antonio M."/>
            <person name="Oren A."/>
            <person name="Chaudhuri R.R."/>
            <person name="La Ragione R."/>
            <person name="Hildebrand F."/>
            <person name="Pallen M.J."/>
        </authorList>
    </citation>
    <scope>NUCLEOTIDE SEQUENCE</scope>
    <source>
        <strain evidence="4">14975</strain>
    </source>
</reference>
<keyword evidence="1 4" id="KW-0808">Transferase</keyword>
<name>A0A9D2AI30_9BACT</name>
<dbReference type="NCBIfam" id="TIGR00466">
    <property type="entry name" value="kdsB"/>
    <property type="match status" value="1"/>
</dbReference>
<protein>
    <submittedName>
        <fullName evidence="4">3-deoxy-manno-octulosonate cytidylyltransferase</fullName>
        <ecNumber evidence="4">2.7.7.38</ecNumber>
    </submittedName>
</protein>
<proteinExistence type="predicted"/>
<dbReference type="GO" id="GO:0009103">
    <property type="term" value="P:lipopolysaccharide biosynthetic process"/>
    <property type="evidence" value="ECO:0007669"/>
    <property type="project" value="UniProtKB-KW"/>
</dbReference>
<dbReference type="NCBIfam" id="NF003952">
    <property type="entry name" value="PRK05450.1-5"/>
    <property type="match status" value="1"/>
</dbReference>
<reference evidence="4" key="2">
    <citation type="submission" date="2021-04" db="EMBL/GenBank/DDBJ databases">
        <authorList>
            <person name="Gilroy R."/>
        </authorList>
    </citation>
    <scope>NUCLEOTIDE SEQUENCE</scope>
    <source>
        <strain evidence="4">14975</strain>
    </source>
</reference>
<evidence type="ECO:0000256" key="1">
    <source>
        <dbReference type="ARBA" id="ARBA00022679"/>
    </source>
</evidence>
<dbReference type="Pfam" id="PF02348">
    <property type="entry name" value="CTP_transf_3"/>
    <property type="match status" value="1"/>
</dbReference>
<accession>A0A9D2AI30</accession>
<dbReference type="PANTHER" id="PTHR42866">
    <property type="entry name" value="3-DEOXY-MANNO-OCTULOSONATE CYTIDYLYLTRANSFERASE"/>
    <property type="match status" value="1"/>
</dbReference>
<keyword evidence="2 4" id="KW-0548">Nucleotidyltransferase</keyword>
<evidence type="ECO:0000256" key="2">
    <source>
        <dbReference type="ARBA" id="ARBA00022695"/>
    </source>
</evidence>
<evidence type="ECO:0000256" key="3">
    <source>
        <dbReference type="ARBA" id="ARBA00022985"/>
    </source>
</evidence>
<gene>
    <name evidence="4" type="primary">kdsB</name>
    <name evidence="4" type="ORF">H9862_05440</name>
</gene>
<dbReference type="NCBIfam" id="NF003950">
    <property type="entry name" value="PRK05450.1-3"/>
    <property type="match status" value="1"/>
</dbReference>
<dbReference type="InterPro" id="IPR003329">
    <property type="entry name" value="Cytidylyl_trans"/>
</dbReference>
<dbReference type="AlphaFoldDB" id="A0A9D2AI30"/>
<dbReference type="SUPFAM" id="SSF53448">
    <property type="entry name" value="Nucleotide-diphospho-sugar transferases"/>
    <property type="match status" value="1"/>
</dbReference>